<dbReference type="RefSeq" id="WP_103322442.1">
    <property type="nucleotide sequence ID" value="NZ_BMDF01000002.1"/>
</dbReference>
<dbReference type="InterPro" id="IPR017274">
    <property type="entry name" value="YlbP"/>
</dbReference>
<gene>
    <name evidence="5" type="ORF">BU072_09630</name>
    <name evidence="6" type="ORF">I6J37_13110</name>
</gene>
<dbReference type="GO" id="GO:0016747">
    <property type="term" value="F:acyltransferase activity, transferring groups other than amino-acyl groups"/>
    <property type="evidence" value="ECO:0007669"/>
    <property type="project" value="UniProtKB-UniRule"/>
</dbReference>
<keyword evidence="8" id="KW-1185">Reference proteome</keyword>
<evidence type="ECO:0000256" key="2">
    <source>
        <dbReference type="ARBA" id="ARBA00023315"/>
    </source>
</evidence>
<dbReference type="EC" id="2.3.1.-" evidence="3"/>
<evidence type="ECO:0000313" key="8">
    <source>
        <dbReference type="Proteomes" id="UP000627155"/>
    </source>
</evidence>
<sequence>MAKVVHLQINYKTEEAFEQFRNFGNEGLYMVEELKGKMIDASSDSPFYGIYVGDKLVARMCLYKQDEIEKTYFPQFNDYLILWKLEVIKDYQDRGYGNQLLDYAKSFKLPIKCIARNQSKDFFLKHGFQDIEQQNQSGEDIVIWTPDN</sequence>
<dbReference type="CDD" id="cd04301">
    <property type="entry name" value="NAT_SF"/>
    <property type="match status" value="1"/>
</dbReference>
<dbReference type="NCBIfam" id="NF010241">
    <property type="entry name" value="PRK13688.1"/>
    <property type="match status" value="1"/>
</dbReference>
<protein>
    <recommendedName>
        <fullName evidence="3">Uncharacterized N-acetyltransferase BU072_09630</fullName>
        <ecNumber evidence="3">2.3.1.-</ecNumber>
    </recommendedName>
</protein>
<dbReference type="PROSITE" id="PS51186">
    <property type="entry name" value="GNAT"/>
    <property type="match status" value="1"/>
</dbReference>
<evidence type="ECO:0000313" key="7">
    <source>
        <dbReference type="Proteomes" id="UP000241209"/>
    </source>
</evidence>
<dbReference type="PIRSF" id="PIRSF037732">
    <property type="entry name" value="YlbP_prd"/>
    <property type="match status" value="1"/>
</dbReference>
<dbReference type="InterPro" id="IPR000182">
    <property type="entry name" value="GNAT_dom"/>
</dbReference>
<proteinExistence type="inferred from homology"/>
<dbReference type="EMBL" id="CP069486">
    <property type="protein sequence ID" value="QRO85096.1"/>
    <property type="molecule type" value="Genomic_DNA"/>
</dbReference>
<dbReference type="STRING" id="1167632.GCA_000286335_00357"/>
<dbReference type="EMBL" id="PZFK01000019">
    <property type="protein sequence ID" value="PTI29054.1"/>
    <property type="molecule type" value="Genomic_DNA"/>
</dbReference>
<evidence type="ECO:0000313" key="6">
    <source>
        <dbReference type="EMBL" id="QRO85096.1"/>
    </source>
</evidence>
<dbReference type="GeneID" id="64116063"/>
<evidence type="ECO:0000259" key="4">
    <source>
        <dbReference type="PROSITE" id="PS51186"/>
    </source>
</evidence>
<name>A0A2T4PRZ5_9STAP</name>
<dbReference type="Pfam" id="PF13508">
    <property type="entry name" value="Acetyltransf_7"/>
    <property type="match status" value="1"/>
</dbReference>
<evidence type="ECO:0000256" key="1">
    <source>
        <dbReference type="ARBA" id="ARBA00022679"/>
    </source>
</evidence>
<dbReference type="Proteomes" id="UP000627155">
    <property type="component" value="Chromosome"/>
</dbReference>
<accession>A0A2T4PRZ5</accession>
<reference evidence="6 8" key="3">
    <citation type="submission" date="2021-02" db="EMBL/GenBank/DDBJ databases">
        <title>FDA dAtabase for Regulatory Grade micrObial Sequences (FDA-ARGOS): Supporting development and validation of Infectious Disease Dx tests.</title>
        <authorList>
            <person name="Sproer C."/>
            <person name="Gronow S."/>
            <person name="Severitt S."/>
            <person name="Schroder I."/>
            <person name="Tallon L."/>
            <person name="Sadzewicz L."/>
            <person name="Zhao X."/>
            <person name="Boylan J."/>
            <person name="Ott S."/>
            <person name="Bowen H."/>
            <person name="Vavikolanu K."/>
            <person name="Mehta A."/>
            <person name="Aluvathingal J."/>
            <person name="Nadendla S."/>
            <person name="Lowell S."/>
            <person name="Myers T."/>
            <person name="Yan Y."/>
            <person name="Sichtig H."/>
        </authorList>
    </citation>
    <scope>NUCLEOTIDE SEQUENCE [LARGE SCALE GENOMIC DNA]</scope>
    <source>
        <strain evidence="6 8">FDAARGOS_1207</strain>
    </source>
</reference>
<dbReference type="Proteomes" id="UP000241209">
    <property type="component" value="Unassembled WGS sequence"/>
</dbReference>
<dbReference type="HAMAP" id="MF_00824">
    <property type="entry name" value="Acetyltransf_YlbP"/>
    <property type="match status" value="1"/>
</dbReference>
<evidence type="ECO:0000256" key="3">
    <source>
        <dbReference type="HAMAP-Rule" id="MF_00824"/>
    </source>
</evidence>
<dbReference type="InterPro" id="IPR016181">
    <property type="entry name" value="Acyl_CoA_acyltransferase"/>
</dbReference>
<evidence type="ECO:0000313" key="5">
    <source>
        <dbReference type="EMBL" id="PTI29054.1"/>
    </source>
</evidence>
<keyword evidence="2 3" id="KW-0012">Acyltransferase</keyword>
<dbReference type="Gene3D" id="3.40.630.30">
    <property type="match status" value="1"/>
</dbReference>
<dbReference type="OrthoDB" id="2242710at2"/>
<reference evidence="5" key="2">
    <citation type="submission" date="2018-03" db="EMBL/GenBank/DDBJ databases">
        <authorList>
            <person name="Keele B.F."/>
        </authorList>
    </citation>
    <scope>NUCLEOTIDE SEQUENCE</scope>
    <source>
        <strain evidence="5">SNUC 2204</strain>
    </source>
</reference>
<feature type="domain" description="N-acetyltransferase" evidence="4">
    <location>
        <begin position="7"/>
        <end position="148"/>
    </location>
</feature>
<keyword evidence="1 3" id="KW-0808">Transferase</keyword>
<dbReference type="AlphaFoldDB" id="A0A2T4PRZ5"/>
<reference evidence="5 7" key="1">
    <citation type="journal article" date="2016" name="Front. Microbiol.">
        <title>Comprehensive Phylogenetic Analysis of Bovine Non-aureus Staphylococci Species Based on Whole-Genome Sequencing.</title>
        <authorList>
            <person name="Naushad S."/>
            <person name="Barkema H.W."/>
            <person name="Luby C."/>
            <person name="Condas L.A."/>
            <person name="Nobrega D.B."/>
            <person name="Carson D.A."/>
            <person name="De Buck J."/>
        </authorList>
    </citation>
    <scope>NUCLEOTIDE SEQUENCE [LARGE SCALE GENOMIC DNA]</scope>
    <source>
        <strain evidence="5 7">SNUC 2204</strain>
    </source>
</reference>
<organism evidence="5 7">
    <name type="scientific">Mammaliicoccus vitulinus</name>
    <dbReference type="NCBI Taxonomy" id="71237"/>
    <lineage>
        <taxon>Bacteria</taxon>
        <taxon>Bacillati</taxon>
        <taxon>Bacillota</taxon>
        <taxon>Bacilli</taxon>
        <taxon>Bacillales</taxon>
        <taxon>Staphylococcaceae</taxon>
        <taxon>Mammaliicoccus</taxon>
    </lineage>
</organism>
<dbReference type="SUPFAM" id="SSF55729">
    <property type="entry name" value="Acyl-CoA N-acyltransferases (Nat)"/>
    <property type="match status" value="1"/>
</dbReference>